<evidence type="ECO:0000313" key="3">
    <source>
        <dbReference type="Proteomes" id="UP000325440"/>
    </source>
</evidence>
<sequence length="137" mass="16015">MEFRLYENSHTRFQINSTYLIPFDDTIFVGFNLAFNDTNGKWKENFLTHKFQNACSSFKVLMGNQYSKFMNGMGIFDLGCPKKKGFYMATDILNTSMIHKMNIPKTFIYGVYKIDITYSRKNQILGCNQFISDIFKA</sequence>
<organism evidence="2 3">
    <name type="scientific">Cinara cedri</name>
    <dbReference type="NCBI Taxonomy" id="506608"/>
    <lineage>
        <taxon>Eukaryota</taxon>
        <taxon>Metazoa</taxon>
        <taxon>Ecdysozoa</taxon>
        <taxon>Arthropoda</taxon>
        <taxon>Hexapoda</taxon>
        <taxon>Insecta</taxon>
        <taxon>Pterygota</taxon>
        <taxon>Neoptera</taxon>
        <taxon>Paraneoptera</taxon>
        <taxon>Hemiptera</taxon>
        <taxon>Sternorrhyncha</taxon>
        <taxon>Aphidomorpha</taxon>
        <taxon>Aphidoidea</taxon>
        <taxon>Aphididae</taxon>
        <taxon>Lachninae</taxon>
        <taxon>Cinara</taxon>
    </lineage>
</organism>
<accession>A0A5E4M6K2</accession>
<keyword evidence="3" id="KW-1185">Reference proteome</keyword>
<dbReference type="InterPro" id="IPR036846">
    <property type="entry name" value="GM2-AP_sf"/>
</dbReference>
<evidence type="ECO:0000313" key="2">
    <source>
        <dbReference type="EMBL" id="VVC27780.1"/>
    </source>
</evidence>
<gene>
    <name evidence="2" type="ORF">CINCED_3A020554</name>
</gene>
<dbReference type="OrthoDB" id="6622594at2759"/>
<dbReference type="EMBL" id="CABPRJ010000476">
    <property type="protein sequence ID" value="VVC27780.1"/>
    <property type="molecule type" value="Genomic_DNA"/>
</dbReference>
<reference evidence="2 3" key="1">
    <citation type="submission" date="2019-08" db="EMBL/GenBank/DDBJ databases">
        <authorList>
            <person name="Alioto T."/>
            <person name="Alioto T."/>
            <person name="Gomez Garrido J."/>
        </authorList>
    </citation>
    <scope>NUCLEOTIDE SEQUENCE [LARGE SCALE GENOMIC DNA]</scope>
</reference>
<dbReference type="AlphaFoldDB" id="A0A5E4M6K2"/>
<protein>
    <submittedName>
        <fullName evidence="2">Uncharacterized protein</fullName>
    </submittedName>
</protein>
<proteinExistence type="predicted"/>
<evidence type="ECO:0000256" key="1">
    <source>
        <dbReference type="ARBA" id="ARBA00022729"/>
    </source>
</evidence>
<dbReference type="Gene3D" id="2.70.220.10">
    <property type="entry name" value="Ganglioside GM2 activator"/>
    <property type="match status" value="1"/>
</dbReference>
<dbReference type="Proteomes" id="UP000325440">
    <property type="component" value="Unassembled WGS sequence"/>
</dbReference>
<keyword evidence="1" id="KW-0732">Signal</keyword>
<name>A0A5E4M6K2_9HEMI</name>